<evidence type="ECO:0000313" key="2">
    <source>
        <dbReference type="EMBL" id="BBF80151.1"/>
    </source>
</evidence>
<dbReference type="AlphaFoldDB" id="A0A3G9G322"/>
<dbReference type="InterPro" id="IPR048851">
    <property type="entry name" value="PaaA2_dom"/>
</dbReference>
<dbReference type="Proteomes" id="UP000278756">
    <property type="component" value="Chromosome 1"/>
</dbReference>
<dbReference type="Gene3D" id="6.20.450.20">
    <property type="match status" value="1"/>
</dbReference>
<dbReference type="EMBL" id="AP018827">
    <property type="protein sequence ID" value="BBF80151.1"/>
    <property type="molecule type" value="Genomic_DNA"/>
</dbReference>
<protein>
    <recommendedName>
        <fullName evidence="1">Stability determinant domain-containing protein</fullName>
    </recommendedName>
</protein>
<evidence type="ECO:0000259" key="1">
    <source>
        <dbReference type="Pfam" id="PF21217"/>
    </source>
</evidence>
<organism evidence="2 3">
    <name type="scientific">Asticcacaulis excentricus</name>
    <dbReference type="NCBI Taxonomy" id="78587"/>
    <lineage>
        <taxon>Bacteria</taxon>
        <taxon>Pseudomonadati</taxon>
        <taxon>Pseudomonadota</taxon>
        <taxon>Alphaproteobacteria</taxon>
        <taxon>Caulobacterales</taxon>
        <taxon>Caulobacteraceae</taxon>
        <taxon>Asticcacaulis</taxon>
    </lineage>
</organism>
<proteinExistence type="predicted"/>
<dbReference type="RefSeq" id="WP_126420381.1">
    <property type="nucleotide sequence ID" value="NZ_AP018827.1"/>
</dbReference>
<reference evidence="3" key="1">
    <citation type="journal article" date="2017" name="Biotechnol. Biofuels">
        <title>Evaluation of environmental bacterial communities as a factor affecting the growth of duckweed Lemna minor.</title>
        <authorList>
            <person name="Ishizawa H."/>
            <person name="Kuroda M."/>
            <person name="Morikawa M."/>
            <person name="Ike M."/>
        </authorList>
    </citation>
    <scope>NUCLEOTIDE SEQUENCE [LARGE SCALE GENOMIC DNA]</scope>
    <source>
        <strain evidence="3">M6</strain>
    </source>
</reference>
<reference evidence="3" key="2">
    <citation type="journal article" date="2017" name="Plant Physiol. Biochem.">
        <title>Differential oxidative and antioxidative response of duckweed Lemna minor toward plant growth promoting/inhibiting bacteria.</title>
        <authorList>
            <person name="Ishizawa H."/>
            <person name="Kuroda M."/>
            <person name="Morikawa M."/>
            <person name="Ike M."/>
        </authorList>
    </citation>
    <scope>NUCLEOTIDE SEQUENCE [LARGE SCALE GENOMIC DNA]</scope>
    <source>
        <strain evidence="3">M6</strain>
    </source>
</reference>
<dbReference type="OrthoDB" id="9799097at2"/>
<sequence length="110" mass="11759">MGKATFSFEIETDLKAAFSAAAEAEGRAVDDVLSDVIQGYLRSQAEDTVYQECVSAQVQEALDDPRPNAPHTEVMARLDAEIALAKEMAASLKRPLYSAGGPSRTSVLPT</sequence>
<accession>A0A3G9G322</accession>
<feature type="domain" description="Stability determinant" evidence="1">
    <location>
        <begin position="50"/>
        <end position="76"/>
    </location>
</feature>
<name>A0A3G9G322_9CAUL</name>
<gene>
    <name evidence="2" type="ORF">EM6_0729</name>
</gene>
<dbReference type="Pfam" id="PF21217">
    <property type="entry name" value="PaaA2"/>
    <property type="match status" value="1"/>
</dbReference>
<evidence type="ECO:0000313" key="3">
    <source>
        <dbReference type="Proteomes" id="UP000278756"/>
    </source>
</evidence>